<dbReference type="SUPFAM" id="SSF46689">
    <property type="entry name" value="Homeodomain-like"/>
    <property type="match status" value="1"/>
</dbReference>
<evidence type="ECO:0000313" key="1">
    <source>
        <dbReference type="EMBL" id="MBE9223123.1"/>
    </source>
</evidence>
<gene>
    <name evidence="1" type="ORF">IQ215_10495</name>
</gene>
<name>A0ABR9V5F8_9CHRO</name>
<dbReference type="EMBL" id="JADEWC010000023">
    <property type="protein sequence ID" value="MBE9223123.1"/>
    <property type="molecule type" value="Genomic_DNA"/>
</dbReference>
<reference evidence="1 2" key="1">
    <citation type="submission" date="2020-10" db="EMBL/GenBank/DDBJ databases">
        <authorList>
            <person name="Castelo-Branco R."/>
            <person name="Eusebio N."/>
            <person name="Adriana R."/>
            <person name="Vieira A."/>
            <person name="Brugerolle De Fraissinette N."/>
            <person name="Rezende De Castro R."/>
            <person name="Schneider M.P."/>
            <person name="Vasconcelos V."/>
            <person name="Leao P.N."/>
        </authorList>
    </citation>
    <scope>NUCLEOTIDE SEQUENCE [LARGE SCALE GENOMIC DNA]</scope>
    <source>
        <strain evidence="1 2">LEGE 03274</strain>
    </source>
</reference>
<accession>A0ABR9V5F8</accession>
<dbReference type="Proteomes" id="UP000654604">
    <property type="component" value="Unassembled WGS sequence"/>
</dbReference>
<evidence type="ECO:0000313" key="2">
    <source>
        <dbReference type="Proteomes" id="UP000654604"/>
    </source>
</evidence>
<organism evidence="1 2">
    <name type="scientific">Cyanobacterium stanieri LEGE 03274</name>
    <dbReference type="NCBI Taxonomy" id="1828756"/>
    <lineage>
        <taxon>Bacteria</taxon>
        <taxon>Bacillati</taxon>
        <taxon>Cyanobacteriota</taxon>
        <taxon>Cyanophyceae</taxon>
        <taxon>Oscillatoriophycideae</taxon>
        <taxon>Chroococcales</taxon>
        <taxon>Geminocystaceae</taxon>
        <taxon>Cyanobacterium</taxon>
    </lineage>
</organism>
<dbReference type="Pfam" id="PF13551">
    <property type="entry name" value="HTH_29"/>
    <property type="match status" value="1"/>
</dbReference>
<dbReference type="InterPro" id="IPR009057">
    <property type="entry name" value="Homeodomain-like_sf"/>
</dbReference>
<keyword evidence="2" id="KW-1185">Reference proteome</keyword>
<comment type="caution">
    <text evidence="1">The sequence shown here is derived from an EMBL/GenBank/DDBJ whole genome shotgun (WGS) entry which is preliminary data.</text>
</comment>
<proteinExistence type="predicted"/>
<dbReference type="RefSeq" id="WP_193801262.1">
    <property type="nucleotide sequence ID" value="NZ_JADEWC010000023.1"/>
</dbReference>
<protein>
    <submittedName>
        <fullName evidence="1">Helix-turn-helix domain-containing protein</fullName>
    </submittedName>
</protein>
<sequence length="156" mass="17894">MAKKVSLWPHLEKETLYSLYRSSSDKRQKNHYQIIWLIASGKTVAQVSQITGYSNNWIYQLVRKYNQSGVDSLGDKRKNNGGHNSLLTDLERKQLREVLLQPSPDGGLWNGRKVADWLSQLTGKKISRHRGWEMLKSFSPENTCNHTANKLAKPNS</sequence>